<evidence type="ECO:0000256" key="14">
    <source>
        <dbReference type="ARBA" id="ARBA00039401"/>
    </source>
</evidence>
<gene>
    <name evidence="17" type="ORF">GCM10025778_17730</name>
</gene>
<keyword evidence="11" id="KW-1133">Transmembrane helix</keyword>
<dbReference type="SUPFAM" id="SSF103190">
    <property type="entry name" value="Sensory domain-like"/>
    <property type="match status" value="1"/>
</dbReference>
<organism evidence="17 18">
    <name type="scientific">Paeniglutamicibacter antarcticus</name>
    <dbReference type="NCBI Taxonomy" id="494023"/>
    <lineage>
        <taxon>Bacteria</taxon>
        <taxon>Bacillati</taxon>
        <taxon>Actinomycetota</taxon>
        <taxon>Actinomycetes</taxon>
        <taxon>Micrococcales</taxon>
        <taxon>Micrococcaceae</taxon>
        <taxon>Paeniglutamicibacter</taxon>
    </lineage>
</organism>
<dbReference type="NCBIfam" id="TIGR00229">
    <property type="entry name" value="sensory_box"/>
    <property type="match status" value="1"/>
</dbReference>
<evidence type="ECO:0000256" key="3">
    <source>
        <dbReference type="ARBA" id="ARBA00012438"/>
    </source>
</evidence>
<keyword evidence="18" id="KW-1185">Reference proteome</keyword>
<feature type="domain" description="Histidine kinase" evidence="15">
    <location>
        <begin position="344"/>
        <end position="537"/>
    </location>
</feature>
<dbReference type="Proteomes" id="UP001501257">
    <property type="component" value="Unassembled WGS sequence"/>
</dbReference>
<dbReference type="CDD" id="cd00130">
    <property type="entry name" value="PAS"/>
    <property type="match status" value="1"/>
</dbReference>
<dbReference type="Pfam" id="PF00989">
    <property type="entry name" value="PAS"/>
    <property type="match status" value="1"/>
</dbReference>
<evidence type="ECO:0000256" key="8">
    <source>
        <dbReference type="ARBA" id="ARBA00022741"/>
    </source>
</evidence>
<dbReference type="Gene3D" id="3.30.450.20">
    <property type="entry name" value="PAS domain"/>
    <property type="match status" value="2"/>
</dbReference>
<dbReference type="Pfam" id="PF17203">
    <property type="entry name" value="sCache_3_2"/>
    <property type="match status" value="1"/>
</dbReference>
<evidence type="ECO:0000256" key="2">
    <source>
        <dbReference type="ARBA" id="ARBA00004651"/>
    </source>
</evidence>
<evidence type="ECO:0000256" key="6">
    <source>
        <dbReference type="ARBA" id="ARBA00022679"/>
    </source>
</evidence>
<evidence type="ECO:0000256" key="12">
    <source>
        <dbReference type="ARBA" id="ARBA00023012"/>
    </source>
</evidence>
<dbReference type="Pfam" id="PF02518">
    <property type="entry name" value="HATPase_c"/>
    <property type="match status" value="1"/>
</dbReference>
<proteinExistence type="predicted"/>
<evidence type="ECO:0000256" key="13">
    <source>
        <dbReference type="ARBA" id="ARBA00023136"/>
    </source>
</evidence>
<dbReference type="EMBL" id="BAABLK010000027">
    <property type="protein sequence ID" value="GAA5227240.1"/>
    <property type="molecule type" value="Genomic_DNA"/>
</dbReference>
<evidence type="ECO:0000256" key="7">
    <source>
        <dbReference type="ARBA" id="ARBA00022692"/>
    </source>
</evidence>
<evidence type="ECO:0000313" key="17">
    <source>
        <dbReference type="EMBL" id="GAA5227240.1"/>
    </source>
</evidence>
<dbReference type="InterPro" id="IPR036890">
    <property type="entry name" value="HATPase_C_sf"/>
</dbReference>
<evidence type="ECO:0000256" key="5">
    <source>
        <dbReference type="ARBA" id="ARBA00022553"/>
    </source>
</evidence>
<keyword evidence="13" id="KW-0472">Membrane</keyword>
<dbReference type="InterPro" id="IPR033463">
    <property type="entry name" value="sCache_3"/>
</dbReference>
<comment type="catalytic activity">
    <reaction evidence="1">
        <text>ATP + protein L-histidine = ADP + protein N-phospho-L-histidine.</text>
        <dbReference type="EC" id="2.7.13.3"/>
    </reaction>
</comment>
<keyword evidence="7" id="KW-0812">Transmembrane</keyword>
<dbReference type="SMART" id="SM00091">
    <property type="entry name" value="PAS"/>
    <property type="match status" value="1"/>
</dbReference>
<evidence type="ECO:0000256" key="11">
    <source>
        <dbReference type="ARBA" id="ARBA00022989"/>
    </source>
</evidence>
<dbReference type="InterPro" id="IPR016120">
    <property type="entry name" value="Sig_transdc_His_kin_SpoOB"/>
</dbReference>
<evidence type="ECO:0000256" key="10">
    <source>
        <dbReference type="ARBA" id="ARBA00022840"/>
    </source>
</evidence>
<reference evidence="18" key="1">
    <citation type="journal article" date="2019" name="Int. J. Syst. Evol. Microbiol.">
        <title>The Global Catalogue of Microorganisms (GCM) 10K type strain sequencing project: providing services to taxonomists for standard genome sequencing and annotation.</title>
        <authorList>
            <consortium name="The Broad Institute Genomics Platform"/>
            <consortium name="The Broad Institute Genome Sequencing Center for Infectious Disease"/>
            <person name="Wu L."/>
            <person name="Ma J."/>
        </authorList>
    </citation>
    <scope>NUCLEOTIDE SEQUENCE [LARGE SCALE GENOMIC DNA]</scope>
    <source>
        <strain evidence="18">JCM 18952</strain>
    </source>
</reference>
<dbReference type="InterPro" id="IPR035965">
    <property type="entry name" value="PAS-like_dom_sf"/>
</dbReference>
<dbReference type="PANTHER" id="PTHR42878">
    <property type="entry name" value="TWO-COMPONENT HISTIDINE KINASE"/>
    <property type="match status" value="1"/>
</dbReference>
<dbReference type="SUPFAM" id="SSF55785">
    <property type="entry name" value="PYP-like sensor domain (PAS domain)"/>
    <property type="match status" value="1"/>
</dbReference>
<dbReference type="Gene3D" id="1.10.287.130">
    <property type="match status" value="1"/>
</dbReference>
<dbReference type="Gene3D" id="3.30.565.10">
    <property type="entry name" value="Histidine kinase-like ATPase, C-terminal domain"/>
    <property type="match status" value="1"/>
</dbReference>
<dbReference type="InterPro" id="IPR050351">
    <property type="entry name" value="BphY/WalK/GraS-like"/>
</dbReference>
<name>A0ABP9TP60_9MICC</name>
<dbReference type="InterPro" id="IPR013767">
    <property type="entry name" value="PAS_fold"/>
</dbReference>
<keyword evidence="5" id="KW-0597">Phosphoprotein</keyword>
<dbReference type="PROSITE" id="PS50109">
    <property type="entry name" value="HIS_KIN"/>
    <property type="match status" value="1"/>
</dbReference>
<dbReference type="EC" id="2.7.13.3" evidence="3"/>
<comment type="caution">
    <text evidence="17">The sequence shown here is derived from an EMBL/GenBank/DDBJ whole genome shotgun (WGS) entry which is preliminary data.</text>
</comment>
<dbReference type="PROSITE" id="PS50112">
    <property type="entry name" value="PAS"/>
    <property type="match status" value="1"/>
</dbReference>
<evidence type="ECO:0000256" key="9">
    <source>
        <dbReference type="ARBA" id="ARBA00022777"/>
    </source>
</evidence>
<accession>A0ABP9TP60</accession>
<evidence type="ECO:0000259" key="15">
    <source>
        <dbReference type="PROSITE" id="PS50109"/>
    </source>
</evidence>
<comment type="subcellular location">
    <subcellularLocation>
        <location evidence="2">Cell membrane</location>
        <topology evidence="2">Multi-pass membrane protein</topology>
    </subcellularLocation>
</comment>
<dbReference type="InterPro" id="IPR005467">
    <property type="entry name" value="His_kinase_dom"/>
</dbReference>
<evidence type="ECO:0000256" key="1">
    <source>
        <dbReference type="ARBA" id="ARBA00000085"/>
    </source>
</evidence>
<dbReference type="InterPro" id="IPR000014">
    <property type="entry name" value="PAS"/>
</dbReference>
<keyword evidence="10 17" id="KW-0067">ATP-binding</keyword>
<dbReference type="InterPro" id="IPR003594">
    <property type="entry name" value="HATPase_dom"/>
</dbReference>
<dbReference type="InterPro" id="IPR029151">
    <property type="entry name" value="Sensor-like_sf"/>
</dbReference>
<keyword evidence="9" id="KW-0418">Kinase</keyword>
<keyword evidence="12" id="KW-0902">Two-component regulatory system</keyword>
<keyword evidence="8" id="KW-0547">Nucleotide-binding</keyword>
<sequence>MSRHSIGPRIARTSKLTLAGQFLALQLLILLAVMAGVLAMSLAQSTQTFERVESRRALSAAENLASIPLVRALLPDASPRFGAALPAIAESVRAVSGSDTALLANAAGIVITSSDPSMLGERFPLGESTVMHGRAWTGATERDGREMLDAHVPVLDDNGKLVGMALVGRTYPSMVERLLEATPNLMVYLGISVALGTVGSLLLSRRVKRQTLGLEPGEITGLVEHRDAILHGVKEGVVAIDLRERITLVNDAARRLLGWPQDCEGRTLSDLSIEPALREVLTQKQQDTDRLVLVGERLVVLNSRPMESRGRLVGSVTTLRDRTELSTLEKELGATRMTTDTLRAQTHEFANQLHTISGLIQLGEYDEVVSYVDGVSFSRTRLLDDVTTRIEDPALAALLIAKSSLASERGVGLEMDPATLVGRIDEALSRDLATVLGNLVDNAIDAVAGTPGASVGIALWEDADTVSVRVRDSGTGVDPHDIGNIFLQGYSTKASSSVAGRGFGLALTRLVCMRRGGDVDVANDDGAVFTARLGKSVKA</sequence>
<keyword evidence="4" id="KW-1003">Cell membrane</keyword>
<dbReference type="Pfam" id="PF14689">
    <property type="entry name" value="SPOB_a"/>
    <property type="match status" value="1"/>
</dbReference>
<evidence type="ECO:0000256" key="4">
    <source>
        <dbReference type="ARBA" id="ARBA00022475"/>
    </source>
</evidence>
<dbReference type="GO" id="GO:0005524">
    <property type="term" value="F:ATP binding"/>
    <property type="evidence" value="ECO:0007669"/>
    <property type="project" value="UniProtKB-KW"/>
</dbReference>
<feature type="domain" description="PAS" evidence="16">
    <location>
        <begin position="229"/>
        <end position="262"/>
    </location>
</feature>
<dbReference type="SUPFAM" id="SSF55874">
    <property type="entry name" value="ATPase domain of HSP90 chaperone/DNA topoisomerase II/histidine kinase"/>
    <property type="match status" value="1"/>
</dbReference>
<dbReference type="SMART" id="SM00387">
    <property type="entry name" value="HATPase_c"/>
    <property type="match status" value="1"/>
</dbReference>
<dbReference type="PANTHER" id="PTHR42878:SF14">
    <property type="entry name" value="OSMOLARITY TWO-COMPONENT SYSTEM PROTEIN SSK1"/>
    <property type="match status" value="1"/>
</dbReference>
<evidence type="ECO:0000313" key="18">
    <source>
        <dbReference type="Proteomes" id="UP001501257"/>
    </source>
</evidence>
<dbReference type="SUPFAM" id="SSF55890">
    <property type="entry name" value="Sporulation response regulatory protein Spo0B"/>
    <property type="match status" value="1"/>
</dbReference>
<protein>
    <recommendedName>
        <fullName evidence="14">Sensor-like histidine kinase SenX3</fullName>
        <ecNumber evidence="3">2.7.13.3</ecNumber>
    </recommendedName>
</protein>
<keyword evidence="6" id="KW-0808">Transferase</keyword>
<dbReference type="InterPro" id="IPR039506">
    <property type="entry name" value="SPOB_a"/>
</dbReference>
<evidence type="ECO:0000259" key="16">
    <source>
        <dbReference type="PROSITE" id="PS50112"/>
    </source>
</evidence>